<proteinExistence type="predicted"/>
<sequence length="92" mass="9959">MSLLLHKRPNLYRTEAISTKPTLFLLNPTSIAKISMDSRQPPEPPTSPLAAVAKPQSLLPLARSPSSSKPYLADRTPPDPATSSSHRTKASK</sequence>
<organism evidence="2 3">
    <name type="scientific">Dendrobium chrysotoxum</name>
    <name type="common">Orchid</name>
    <dbReference type="NCBI Taxonomy" id="161865"/>
    <lineage>
        <taxon>Eukaryota</taxon>
        <taxon>Viridiplantae</taxon>
        <taxon>Streptophyta</taxon>
        <taxon>Embryophyta</taxon>
        <taxon>Tracheophyta</taxon>
        <taxon>Spermatophyta</taxon>
        <taxon>Magnoliopsida</taxon>
        <taxon>Liliopsida</taxon>
        <taxon>Asparagales</taxon>
        <taxon>Orchidaceae</taxon>
        <taxon>Epidendroideae</taxon>
        <taxon>Malaxideae</taxon>
        <taxon>Dendrobiinae</taxon>
        <taxon>Dendrobium</taxon>
    </lineage>
</organism>
<gene>
    <name evidence="2" type="ORF">IEQ34_007478</name>
</gene>
<feature type="region of interest" description="Disordered" evidence="1">
    <location>
        <begin position="56"/>
        <end position="92"/>
    </location>
</feature>
<dbReference type="AlphaFoldDB" id="A0AAV7H1K2"/>
<keyword evidence="3" id="KW-1185">Reference proteome</keyword>
<accession>A0AAV7H1K2</accession>
<dbReference type="Proteomes" id="UP000775213">
    <property type="component" value="Unassembled WGS sequence"/>
</dbReference>
<protein>
    <submittedName>
        <fullName evidence="2">Uncharacterized protein</fullName>
    </submittedName>
</protein>
<feature type="compositionally biased region" description="Low complexity" evidence="1">
    <location>
        <begin position="56"/>
        <end position="68"/>
    </location>
</feature>
<dbReference type="EMBL" id="JAGFBR010000008">
    <property type="protein sequence ID" value="KAH0462896.1"/>
    <property type="molecule type" value="Genomic_DNA"/>
</dbReference>
<reference evidence="2 3" key="1">
    <citation type="journal article" date="2021" name="Hortic Res">
        <title>Chromosome-scale assembly of the Dendrobium chrysotoxum genome enhances the understanding of orchid evolution.</title>
        <authorList>
            <person name="Zhang Y."/>
            <person name="Zhang G.Q."/>
            <person name="Zhang D."/>
            <person name="Liu X.D."/>
            <person name="Xu X.Y."/>
            <person name="Sun W.H."/>
            <person name="Yu X."/>
            <person name="Zhu X."/>
            <person name="Wang Z.W."/>
            <person name="Zhao X."/>
            <person name="Zhong W.Y."/>
            <person name="Chen H."/>
            <person name="Yin W.L."/>
            <person name="Huang T."/>
            <person name="Niu S.C."/>
            <person name="Liu Z.J."/>
        </authorList>
    </citation>
    <scope>NUCLEOTIDE SEQUENCE [LARGE SCALE GENOMIC DNA]</scope>
    <source>
        <strain evidence="2">Lindl</strain>
    </source>
</reference>
<comment type="caution">
    <text evidence="2">The sequence shown here is derived from an EMBL/GenBank/DDBJ whole genome shotgun (WGS) entry which is preliminary data.</text>
</comment>
<evidence type="ECO:0000256" key="1">
    <source>
        <dbReference type="SAM" id="MobiDB-lite"/>
    </source>
</evidence>
<name>A0AAV7H1K2_DENCH</name>
<evidence type="ECO:0000313" key="2">
    <source>
        <dbReference type="EMBL" id="KAH0462896.1"/>
    </source>
</evidence>
<evidence type="ECO:0000313" key="3">
    <source>
        <dbReference type="Proteomes" id="UP000775213"/>
    </source>
</evidence>